<feature type="non-terminal residue" evidence="2">
    <location>
        <position position="1"/>
    </location>
</feature>
<organism evidence="2">
    <name type="scientific">uncultured Solirubrobacterales bacterium</name>
    <dbReference type="NCBI Taxonomy" id="768556"/>
    <lineage>
        <taxon>Bacteria</taxon>
        <taxon>Bacillati</taxon>
        <taxon>Actinomycetota</taxon>
        <taxon>Thermoleophilia</taxon>
        <taxon>Solirubrobacterales</taxon>
        <taxon>environmental samples</taxon>
    </lineage>
</organism>
<feature type="compositionally biased region" description="Basic residues" evidence="1">
    <location>
        <begin position="7"/>
        <end position="34"/>
    </location>
</feature>
<feature type="region of interest" description="Disordered" evidence="1">
    <location>
        <begin position="1"/>
        <end position="147"/>
    </location>
</feature>
<proteinExistence type="predicted"/>
<feature type="compositionally biased region" description="Basic and acidic residues" evidence="1">
    <location>
        <begin position="35"/>
        <end position="67"/>
    </location>
</feature>
<dbReference type="AlphaFoldDB" id="A0A6J4RZM5"/>
<accession>A0A6J4RZM5</accession>
<name>A0A6J4RZM5_9ACTN</name>
<feature type="compositionally biased region" description="Basic and acidic residues" evidence="1">
    <location>
        <begin position="125"/>
        <end position="140"/>
    </location>
</feature>
<sequence length="147" mass="16771">DQETTHRRTRAGRARRGGGLRRAASRQRRFQHRRPPGDDRHHEHDRGEEREALARGGRADRLHDRPAARRRARRGAAGDLARAGRHGPNRVPLGPARRDSHPRLRRVRRPQGRQAGAHALRGRHRGDLRDREPRHGDPGRRAAGQSV</sequence>
<evidence type="ECO:0000256" key="1">
    <source>
        <dbReference type="SAM" id="MobiDB-lite"/>
    </source>
</evidence>
<reference evidence="2" key="1">
    <citation type="submission" date="2020-02" db="EMBL/GenBank/DDBJ databases">
        <authorList>
            <person name="Meier V. D."/>
        </authorList>
    </citation>
    <scope>NUCLEOTIDE SEQUENCE</scope>
    <source>
        <strain evidence="2">AVDCRST_MAG45</strain>
    </source>
</reference>
<protein>
    <submittedName>
        <fullName evidence="2">Uncharacterized protein</fullName>
    </submittedName>
</protein>
<evidence type="ECO:0000313" key="2">
    <source>
        <dbReference type="EMBL" id="CAA9481383.1"/>
    </source>
</evidence>
<gene>
    <name evidence="2" type="ORF">AVDCRST_MAG45-193</name>
</gene>
<dbReference type="EMBL" id="CADCVU010000014">
    <property type="protein sequence ID" value="CAA9481383.1"/>
    <property type="molecule type" value="Genomic_DNA"/>
</dbReference>
<feature type="non-terminal residue" evidence="2">
    <location>
        <position position="147"/>
    </location>
</feature>